<feature type="compositionally biased region" description="Polar residues" evidence="8">
    <location>
        <begin position="1138"/>
        <end position="1147"/>
    </location>
</feature>
<feature type="compositionally biased region" description="Polar residues" evidence="8">
    <location>
        <begin position="605"/>
        <end position="614"/>
    </location>
</feature>
<gene>
    <name evidence="10" type="ORF">NMOB1V02_LOCUS1826</name>
</gene>
<keyword evidence="5" id="KW-0862">Zinc</keyword>
<feature type="compositionally biased region" description="Basic and acidic residues" evidence="8">
    <location>
        <begin position="497"/>
        <end position="511"/>
    </location>
</feature>
<evidence type="ECO:0000256" key="7">
    <source>
        <dbReference type="ARBA" id="ARBA00023212"/>
    </source>
</evidence>
<evidence type="ECO:0000313" key="11">
    <source>
        <dbReference type="Proteomes" id="UP000678499"/>
    </source>
</evidence>
<proteinExistence type="predicted"/>
<dbReference type="Pfam" id="PF15309">
    <property type="entry name" value="ALMS_motif"/>
    <property type="match status" value="1"/>
</dbReference>
<dbReference type="Pfam" id="PF26040">
    <property type="entry name" value="Zn_ribbon_CLPX_N"/>
    <property type="match status" value="1"/>
</dbReference>
<reference evidence="10" key="1">
    <citation type="submission" date="2020-11" db="EMBL/GenBank/DDBJ databases">
        <authorList>
            <person name="Tran Van P."/>
        </authorList>
    </citation>
    <scope>NUCLEOTIDE SEQUENCE</scope>
</reference>
<organism evidence="10">
    <name type="scientific">Notodromas monacha</name>
    <dbReference type="NCBI Taxonomy" id="399045"/>
    <lineage>
        <taxon>Eukaryota</taxon>
        <taxon>Metazoa</taxon>
        <taxon>Ecdysozoa</taxon>
        <taxon>Arthropoda</taxon>
        <taxon>Crustacea</taxon>
        <taxon>Oligostraca</taxon>
        <taxon>Ostracoda</taxon>
        <taxon>Podocopa</taxon>
        <taxon>Podocopida</taxon>
        <taxon>Cypridocopina</taxon>
        <taxon>Cypridoidea</taxon>
        <taxon>Cyprididae</taxon>
        <taxon>Notodromas</taxon>
    </lineage>
</organism>
<evidence type="ECO:0000256" key="1">
    <source>
        <dbReference type="ARBA" id="ARBA00004300"/>
    </source>
</evidence>
<feature type="compositionally biased region" description="Basic and acidic residues" evidence="8">
    <location>
        <begin position="1532"/>
        <end position="1547"/>
    </location>
</feature>
<dbReference type="OrthoDB" id="1721884at2759"/>
<feature type="compositionally biased region" description="Low complexity" evidence="8">
    <location>
        <begin position="199"/>
        <end position="210"/>
    </location>
</feature>
<evidence type="ECO:0000256" key="8">
    <source>
        <dbReference type="SAM" id="MobiDB-lite"/>
    </source>
</evidence>
<dbReference type="FunFam" id="1.10.8.60:FF:000002">
    <property type="entry name" value="ATP-dependent Clp protease ATP-binding subunit ClpX"/>
    <property type="match status" value="1"/>
</dbReference>
<dbReference type="InterPro" id="IPR059067">
    <property type="entry name" value="Znf_ribbon_CLPX-like"/>
</dbReference>
<dbReference type="GO" id="GO:0016887">
    <property type="term" value="F:ATP hydrolysis activity"/>
    <property type="evidence" value="ECO:0007669"/>
    <property type="project" value="InterPro"/>
</dbReference>
<feature type="compositionally biased region" description="Basic and acidic residues" evidence="8">
    <location>
        <begin position="257"/>
        <end position="266"/>
    </location>
</feature>
<keyword evidence="4" id="KW-0547">Nucleotide-binding</keyword>
<dbReference type="PANTHER" id="PTHR48102">
    <property type="entry name" value="ATP-DEPENDENT CLP PROTEASE ATP-BINDING SUBUNIT CLPX-LIKE, MITOCHONDRIAL-RELATED"/>
    <property type="match status" value="1"/>
</dbReference>
<evidence type="ECO:0000256" key="6">
    <source>
        <dbReference type="ARBA" id="ARBA00022840"/>
    </source>
</evidence>
<dbReference type="PANTHER" id="PTHR48102:SF7">
    <property type="entry name" value="ATP-DEPENDENT CLP PROTEASE ATP-BINDING SUBUNIT CLPX-LIKE, MITOCHONDRIAL"/>
    <property type="match status" value="1"/>
</dbReference>
<keyword evidence="6" id="KW-0067">ATP-binding</keyword>
<dbReference type="InterPro" id="IPR019489">
    <property type="entry name" value="Clp_ATPase_C"/>
</dbReference>
<feature type="region of interest" description="Disordered" evidence="8">
    <location>
        <begin position="492"/>
        <end position="511"/>
    </location>
</feature>
<dbReference type="GO" id="GO:0005813">
    <property type="term" value="C:centrosome"/>
    <property type="evidence" value="ECO:0007669"/>
    <property type="project" value="UniProtKB-SubCell"/>
</dbReference>
<evidence type="ECO:0000259" key="9">
    <source>
        <dbReference type="PROSITE" id="PS51902"/>
    </source>
</evidence>
<dbReference type="SMART" id="SM00382">
    <property type="entry name" value="AAA"/>
    <property type="match status" value="1"/>
</dbReference>
<dbReference type="Pfam" id="PF07724">
    <property type="entry name" value="AAA_2"/>
    <property type="match status" value="1"/>
</dbReference>
<dbReference type="GO" id="GO:0008270">
    <property type="term" value="F:zinc ion binding"/>
    <property type="evidence" value="ECO:0007669"/>
    <property type="project" value="InterPro"/>
</dbReference>
<evidence type="ECO:0000256" key="4">
    <source>
        <dbReference type="ARBA" id="ARBA00022741"/>
    </source>
</evidence>
<keyword evidence="7" id="KW-0206">Cytoskeleton</keyword>
<dbReference type="CDD" id="cd19497">
    <property type="entry name" value="RecA-like_ClpX"/>
    <property type="match status" value="1"/>
</dbReference>
<feature type="region of interest" description="Disordered" evidence="8">
    <location>
        <begin position="257"/>
        <end position="283"/>
    </location>
</feature>
<comment type="subcellular location">
    <subcellularLocation>
        <location evidence="1">Cytoplasm</location>
        <location evidence="1">Cytoskeleton</location>
        <location evidence="1">Microtubule organizing center</location>
        <location evidence="1">Centrosome</location>
    </subcellularLocation>
</comment>
<accession>A0A7R9BHD0</accession>
<dbReference type="GO" id="GO:0051603">
    <property type="term" value="P:proteolysis involved in protein catabolic process"/>
    <property type="evidence" value="ECO:0007669"/>
    <property type="project" value="TreeGrafter"/>
</dbReference>
<feature type="region of interest" description="Disordered" evidence="8">
    <location>
        <begin position="598"/>
        <end position="658"/>
    </location>
</feature>
<feature type="region of interest" description="Disordered" evidence="8">
    <location>
        <begin position="296"/>
        <end position="327"/>
    </location>
</feature>
<feature type="compositionally biased region" description="Basic residues" evidence="8">
    <location>
        <begin position="553"/>
        <end position="569"/>
    </location>
</feature>
<feature type="compositionally biased region" description="Polar residues" evidence="8">
    <location>
        <begin position="1164"/>
        <end position="1174"/>
    </location>
</feature>
<dbReference type="FunFam" id="3.40.50.300:FF:000378">
    <property type="entry name" value="ATP-dependent Clp protease ATP-binding subunit clpX-like, mitochondrial"/>
    <property type="match status" value="1"/>
</dbReference>
<evidence type="ECO:0000256" key="2">
    <source>
        <dbReference type="ARBA" id="ARBA00022490"/>
    </source>
</evidence>
<name>A0A7R9BHD0_9CRUS</name>
<dbReference type="InterPro" id="IPR027417">
    <property type="entry name" value="P-loop_NTPase"/>
</dbReference>
<dbReference type="PROSITE" id="PS51902">
    <property type="entry name" value="CLPX_ZB"/>
    <property type="match status" value="1"/>
</dbReference>
<feature type="region of interest" description="Disordered" evidence="8">
    <location>
        <begin position="687"/>
        <end position="720"/>
    </location>
</feature>
<protein>
    <recommendedName>
        <fullName evidence="9">ClpX-type ZB domain-containing protein</fullName>
    </recommendedName>
</protein>
<dbReference type="GO" id="GO:0005759">
    <property type="term" value="C:mitochondrial matrix"/>
    <property type="evidence" value="ECO:0007669"/>
    <property type="project" value="TreeGrafter"/>
</dbReference>
<dbReference type="InterPro" id="IPR003959">
    <property type="entry name" value="ATPase_AAA_core"/>
</dbReference>
<dbReference type="EMBL" id="CAJPEX010000192">
    <property type="protein sequence ID" value="CAG0914117.1"/>
    <property type="molecule type" value="Genomic_DNA"/>
</dbReference>
<evidence type="ECO:0000256" key="5">
    <source>
        <dbReference type="ARBA" id="ARBA00022833"/>
    </source>
</evidence>
<dbReference type="Gene3D" id="3.40.50.300">
    <property type="entry name" value="P-loop containing nucleotide triphosphate hydrolases"/>
    <property type="match status" value="1"/>
</dbReference>
<dbReference type="EMBL" id="OA882229">
    <property type="protein sequence ID" value="CAD7273965.1"/>
    <property type="molecule type" value="Genomic_DNA"/>
</dbReference>
<dbReference type="Pfam" id="PF10431">
    <property type="entry name" value="ClpB_D2-small"/>
    <property type="match status" value="1"/>
</dbReference>
<keyword evidence="2" id="KW-0963">Cytoplasm</keyword>
<feature type="compositionally biased region" description="Basic and acidic residues" evidence="8">
    <location>
        <begin position="617"/>
        <end position="633"/>
    </location>
</feature>
<dbReference type="InterPro" id="IPR050052">
    <property type="entry name" value="ATP-dep_Clp_protease_ClpX"/>
</dbReference>
<dbReference type="InterPro" id="IPR059188">
    <property type="entry name" value="Znf_CLPX-like"/>
</dbReference>
<dbReference type="SUPFAM" id="SSF52540">
    <property type="entry name" value="P-loop containing nucleoside triphosphate hydrolases"/>
    <property type="match status" value="1"/>
</dbReference>
<dbReference type="Proteomes" id="UP000678499">
    <property type="component" value="Unassembled WGS sequence"/>
</dbReference>
<dbReference type="GO" id="GO:0005524">
    <property type="term" value="F:ATP binding"/>
    <property type="evidence" value="ECO:0007669"/>
    <property type="project" value="UniProtKB-KW"/>
</dbReference>
<feature type="region of interest" description="Disordered" evidence="8">
    <location>
        <begin position="552"/>
        <end position="586"/>
    </location>
</feature>
<feature type="region of interest" description="Disordered" evidence="8">
    <location>
        <begin position="1044"/>
        <end position="1067"/>
    </location>
</feature>
<dbReference type="SMART" id="SM01086">
    <property type="entry name" value="ClpB_D2-small"/>
    <property type="match status" value="1"/>
</dbReference>
<dbReference type="NCBIfam" id="NF003745">
    <property type="entry name" value="PRK05342.1"/>
    <property type="match status" value="1"/>
</dbReference>
<feature type="compositionally biased region" description="Low complexity" evidence="8">
    <location>
        <begin position="979"/>
        <end position="999"/>
    </location>
</feature>
<feature type="region of interest" description="Disordered" evidence="8">
    <location>
        <begin position="199"/>
        <end position="228"/>
    </location>
</feature>
<keyword evidence="3" id="KW-0479">Metal-binding</keyword>
<sequence>MFYRWYREEMAGSSAENLDDSKIWVVENVDSSKPFDEESSRVNDGVSFPSQSFRLSNPPRNRYALMQCVSLESNDEAFLNAANGLQDRSVTPLSGNSFTSVASNVKRLEWDPEADLACQLLLAPISNPTQADVASRQRFFQERGGVQSFDDPRKVVLSRETKRFVEQRRANSLAELNYSSMGEKRDLTDGHAYLNPVKSSSQVTVSTQPPEALHSSVRHGCKSSPEKIKQQSLKLASSVYSSASVVTVVDHPARKPIFAEDDRSGEVIDSTSDDPSNPCHEKSDRLEAQEVRKMLKISDDQRSSAESTSADGSFLKYMPRETTDYPGNLSEDEVLVVASSSPVPKSYDVQSPSGHPQQYENGIENVKFQNRVRESQSQWSDEGSFSGSEGNSTGGISNFEWWRSVTCQRRAAVTRILDDLARLDDLERLLLDCDASSPFVRTSRRIPASWNLLCTRTRGSQRCHQRIIDSRLIKPIVASTPKTDENTLHVRQVAKSDSSHPLHSESSDEKRVLQINRKENLSDESCSTAVSSIYFAAKRPQDRARHCFETMTKRMHHQNRRSTSGRKRQLSSERAVSPQLGNRSELVTNYLTGSGSLFTRRVRPKTNSSKSKQNCFPEERRAKKVDSVSDVRRSMARLSVSSSDSAKENPHPTYKRVSSSLLNVRKSVVAGRSIGVQVSERSMTDSLDEVGIHRKRKSLDQKMSGSNDTEPESDENTPLDPQCQRALQLESTTANKIVTIGSKGALNNVRSHATLPAKPKAVAFFVPFGHSNEPSRLLSEPRTKMQNDGANQNLQDALILKHRRFVMRSNKRQDVLAVRAFLREKRAAEKREELWTKDASAKIFSSQRSCCICVTDSRKGMPLPPPPVPIREMKQRSKDKYLKLPEVQSRAAMQILQREREINRLMARLYKEVCIECCDLSHRFLKVENVFVNESALSQSWSRAFGSSTSFKTRGGSSLPPSGGNGGPDDPDNPHPQRPRSGGPRRPVTPGGSSSSGGTVQLNCPKCGDPCTHVETFVSSTRFVKCDSCNHFFVVLSDVDARKSREKTETASNPAEGQPMVHKPPPPPRKIYEYLDKYVVGQERAKKVLSVAVYNHYKRICNNLPKSAMTEGQQASSDPAMSNRDLLHISSMGPGNYSSALGITMSPQHGDGGAVADGPASRAGSRQTSAANQGSLQQFPLGSDVLDATSQEIKLEKSNILLLGPTGSGKTLLAQTVAMCLDVPFAICDCTTLTQAGYVGEDIESVIAKLLQDANYNVEKAQTGIVFLDEVDKIGAVPGIHQLRDVGGEGVQQGMLKMLEGTVVNVPERNSPRKLRGETIQVDTTNILFVASGAYNGLDRLVSRRNNEKYLGFGAPTNSSPGRRAASQADVAEMSNTSSIEDDNAEKDMLLEKVEARDLIEFGMIPEFVGRFPVVVSFHSLSKDMLVRILTEPRNALVPQYQMLLGMDKVELSFSSDAMDAIARLAIEKKTGARGLRSIMESLLLDAMFEVPGTDIVGVDVSGDSVLGKAPLTYVRRPKRDASSDGASVGDETDRAGESAERNVGRG</sequence>
<feature type="domain" description="ClpX-type ZB" evidence="9">
    <location>
        <begin position="992"/>
        <end position="1045"/>
    </location>
</feature>
<feature type="region of interest" description="Disordered" evidence="8">
    <location>
        <begin position="948"/>
        <end position="999"/>
    </location>
</feature>
<keyword evidence="11" id="KW-1185">Reference proteome</keyword>
<feature type="region of interest" description="Disordered" evidence="8">
    <location>
        <begin position="1353"/>
        <end position="1384"/>
    </location>
</feature>
<dbReference type="GO" id="GO:0046983">
    <property type="term" value="F:protein dimerization activity"/>
    <property type="evidence" value="ECO:0007669"/>
    <property type="project" value="InterPro"/>
</dbReference>
<evidence type="ECO:0000313" key="10">
    <source>
        <dbReference type="EMBL" id="CAD7273965.1"/>
    </source>
</evidence>
<dbReference type="InterPro" id="IPR003593">
    <property type="entry name" value="AAA+_ATPase"/>
</dbReference>
<feature type="region of interest" description="Disordered" evidence="8">
    <location>
        <begin position="1138"/>
        <end position="1174"/>
    </location>
</feature>
<dbReference type="InterPro" id="IPR029299">
    <property type="entry name" value="ALMS_motif"/>
</dbReference>
<dbReference type="Gene3D" id="1.10.8.60">
    <property type="match status" value="1"/>
</dbReference>
<feature type="region of interest" description="Disordered" evidence="8">
    <location>
        <begin position="1517"/>
        <end position="1547"/>
    </location>
</feature>
<evidence type="ECO:0000256" key="3">
    <source>
        <dbReference type="ARBA" id="ARBA00022723"/>
    </source>
</evidence>